<dbReference type="SUPFAM" id="SSF51556">
    <property type="entry name" value="Metallo-dependent hydrolases"/>
    <property type="match status" value="1"/>
</dbReference>
<proteinExistence type="predicted"/>
<dbReference type="AlphaFoldDB" id="A0A955IWC8"/>
<feature type="non-terminal residue" evidence="1">
    <location>
        <position position="1"/>
    </location>
</feature>
<protein>
    <submittedName>
        <fullName evidence="1">TatD family hydrolase</fullName>
    </submittedName>
</protein>
<reference evidence="1" key="2">
    <citation type="journal article" date="2021" name="Microbiome">
        <title>Successional dynamics and alternative stable states in a saline activated sludge microbial community over 9 years.</title>
        <authorList>
            <person name="Wang Y."/>
            <person name="Ye J."/>
            <person name="Ju F."/>
            <person name="Liu L."/>
            <person name="Boyd J.A."/>
            <person name="Deng Y."/>
            <person name="Parks D.H."/>
            <person name="Jiang X."/>
            <person name="Yin X."/>
            <person name="Woodcroft B.J."/>
            <person name="Tyson G.W."/>
            <person name="Hugenholtz P."/>
            <person name="Polz M.F."/>
            <person name="Zhang T."/>
        </authorList>
    </citation>
    <scope>NUCLEOTIDE SEQUENCE</scope>
    <source>
        <strain evidence="1">HKST-UBA80</strain>
    </source>
</reference>
<evidence type="ECO:0000313" key="1">
    <source>
        <dbReference type="EMBL" id="MCA9302356.1"/>
    </source>
</evidence>
<reference evidence="1" key="1">
    <citation type="submission" date="2020-04" db="EMBL/GenBank/DDBJ databases">
        <authorList>
            <person name="Zhang T."/>
        </authorList>
    </citation>
    <scope>NUCLEOTIDE SEQUENCE</scope>
    <source>
        <strain evidence="1">HKST-UBA80</strain>
    </source>
</reference>
<dbReference type="PANTHER" id="PTHR46124">
    <property type="entry name" value="D-AMINOACYL-TRNA DEACYLASE"/>
    <property type="match status" value="1"/>
</dbReference>
<sequence length="53" mass="5944">PYIVPKGVKEERNEPKNVKMVAQRLADIKGLSVEQVAKETTNNASKLFEIAFN</sequence>
<dbReference type="PANTHER" id="PTHR46124:SF2">
    <property type="entry name" value="D-AMINOACYL-TRNA DEACYLASE"/>
    <property type="match status" value="1"/>
</dbReference>
<organism evidence="1 2">
    <name type="scientific">candidate division WWE3 bacterium</name>
    <dbReference type="NCBI Taxonomy" id="2053526"/>
    <lineage>
        <taxon>Bacteria</taxon>
        <taxon>Katanobacteria</taxon>
    </lineage>
</organism>
<name>A0A955IWC8_UNCKA</name>
<gene>
    <name evidence="1" type="ORF">KDA10_03310</name>
</gene>
<comment type="caution">
    <text evidence="1">The sequence shown here is derived from an EMBL/GenBank/DDBJ whole genome shotgun (WGS) entry which is preliminary data.</text>
</comment>
<evidence type="ECO:0000313" key="2">
    <source>
        <dbReference type="Proteomes" id="UP000714817"/>
    </source>
</evidence>
<dbReference type="GO" id="GO:0016788">
    <property type="term" value="F:hydrolase activity, acting on ester bonds"/>
    <property type="evidence" value="ECO:0007669"/>
    <property type="project" value="InterPro"/>
</dbReference>
<dbReference type="InterPro" id="IPR001130">
    <property type="entry name" value="TatD-like"/>
</dbReference>
<accession>A0A955IWC8</accession>
<dbReference type="EMBL" id="JAGQNY010000012">
    <property type="protein sequence ID" value="MCA9302356.1"/>
    <property type="molecule type" value="Genomic_DNA"/>
</dbReference>
<dbReference type="Gene3D" id="3.20.20.140">
    <property type="entry name" value="Metal-dependent hydrolases"/>
    <property type="match status" value="1"/>
</dbReference>
<dbReference type="Proteomes" id="UP000714817">
    <property type="component" value="Unassembled WGS sequence"/>
</dbReference>
<dbReference type="Pfam" id="PF01026">
    <property type="entry name" value="TatD_DNase"/>
    <property type="match status" value="1"/>
</dbReference>
<keyword evidence="1" id="KW-0378">Hydrolase</keyword>
<dbReference type="InterPro" id="IPR032466">
    <property type="entry name" value="Metal_Hydrolase"/>
</dbReference>